<dbReference type="Pfam" id="PF10070">
    <property type="entry name" value="DabA"/>
    <property type="match status" value="1"/>
</dbReference>
<keyword evidence="1 6" id="KW-0813">Transport</keyword>
<evidence type="ECO:0000256" key="2">
    <source>
        <dbReference type="ARBA" id="ARBA00022475"/>
    </source>
</evidence>
<evidence type="ECO:0000313" key="8">
    <source>
        <dbReference type="Proteomes" id="UP000863577"/>
    </source>
</evidence>
<sequence length="764" mass="87229">MSSHITLIKTNTNNENKMTQFNYKVDNDVMIIRAMVNNVAKQMTPVWPLEKFIACNALHGFESMSFEEAVIQNQTAKKGTPFNEKLERVNWHMIKWCGSFLDIGQGTLEMPHRDKGLYFGFLKLAPFDSALHQNSKSIKSWLSNLPEMPEQAIRLCLDRLGVLNQKQEDFLQSTLSHLPGWAGYIKWISEWKNRNGKEENPVSLVDFIAVRLVITCILWPEASQEEKKKKKDSADTKQLIQNIKNKEDDYRQLLLKKLLPELSKAHTHIKENRANAQMVFCIDVRSEPFRRCIEKLGHYETLGFAGFFGLPVSIKDYDGETIKDSCPVLLKPRFNIHEKAIAANEHCIEHHEKGKEFKNILNRVYQQLKYNFSTPFALVESLGIWCGITMFLKSCSPIFARRLTKDLNEMICPSIQTQPVFELDLLEKEVGISLQEQIAYAQMALRLMGLTDNFAKLVIFCGHGSSTQNNPYASALDCGACGGNQGGKNAQLLASILNKIIVRRALAENGINIPQDTLFYGAQHDTTTDEVEIYHSNVSQFIHQDILDQLRTDLNMAKYNNNLERINYLNSIDCAEKDIARRSTDWSETRPEWGLARNAAFIVAPRQLTKNINLEGRCFLHSYDWSQDKDGTLLETILTAPMVVAQWINTQYLFSTIDNVAYGSGSKITHNVAGKIGVMQGNASDLMHGLPLQSVMSHDEQSFHEPQRLLTVVYAPREIISELVEKHDVLKTLFFNEWVHLVAIDPRNHLFYKLEKTNTWSVIQ</sequence>
<feature type="binding site" evidence="6">
    <location>
        <position position="281"/>
    </location>
    <ligand>
        <name>Zn(2+)</name>
        <dbReference type="ChEBI" id="CHEBI:29105"/>
    </ligand>
</feature>
<dbReference type="Proteomes" id="UP000863577">
    <property type="component" value="Unassembled WGS sequence"/>
</dbReference>
<comment type="cofactor">
    <cofactor evidence="6">
        <name>Zn(2+)</name>
        <dbReference type="ChEBI" id="CHEBI:29105"/>
    </cofactor>
</comment>
<accession>A0AAN5TBP1</accession>
<reference evidence="7" key="1">
    <citation type="journal article" date="2018" name="Genome Biol.">
        <title>SKESA: strategic k-mer extension for scrupulous assemblies.</title>
        <authorList>
            <person name="Souvorov A."/>
            <person name="Agarwala R."/>
            <person name="Lipman D.J."/>
        </authorList>
    </citation>
    <scope>NUCLEOTIDE SEQUENCE</scope>
    <source>
        <strain evidence="7">CL18-200174</strain>
    </source>
</reference>
<feature type="binding site" evidence="6">
    <location>
        <position position="478"/>
    </location>
    <ligand>
        <name>Zn(2+)</name>
        <dbReference type="ChEBI" id="CHEBI:29105"/>
    </ligand>
</feature>
<dbReference type="InterPro" id="IPR018752">
    <property type="entry name" value="DabA"/>
</dbReference>
<evidence type="ECO:0000256" key="5">
    <source>
        <dbReference type="ARBA" id="ARBA00023136"/>
    </source>
</evidence>
<dbReference type="PANTHER" id="PTHR38344">
    <property type="entry name" value="UPF0753 PROTEIN AQ_863"/>
    <property type="match status" value="1"/>
</dbReference>
<dbReference type="RefSeq" id="WP_062725238.1">
    <property type="nucleotide sequence ID" value="NZ_LOMB01000065.1"/>
</dbReference>
<evidence type="ECO:0000313" key="7">
    <source>
        <dbReference type="EMBL" id="HAU2397064.1"/>
    </source>
</evidence>
<keyword evidence="5 6" id="KW-0472">Membrane</keyword>
<keyword evidence="3 6" id="KW-0479">Metal-binding</keyword>
<organism evidence="7 8">
    <name type="scientific">Legionella pneumophila</name>
    <dbReference type="NCBI Taxonomy" id="446"/>
    <lineage>
        <taxon>Bacteria</taxon>
        <taxon>Pseudomonadati</taxon>
        <taxon>Pseudomonadota</taxon>
        <taxon>Gammaproteobacteria</taxon>
        <taxon>Legionellales</taxon>
        <taxon>Legionellaceae</taxon>
        <taxon>Legionella</taxon>
    </lineage>
</organism>
<evidence type="ECO:0000256" key="3">
    <source>
        <dbReference type="ARBA" id="ARBA00022723"/>
    </source>
</evidence>
<comment type="subunit">
    <text evidence="6">Forms a complex with DabB.</text>
</comment>
<dbReference type="EMBL" id="DACWOD010000009">
    <property type="protein sequence ID" value="HAU2397064.1"/>
    <property type="molecule type" value="Genomic_DNA"/>
</dbReference>
<comment type="subcellular location">
    <subcellularLocation>
        <location evidence="6">Cell membrane</location>
        <topology evidence="6">Peripheral membrane protein</topology>
    </subcellularLocation>
</comment>
<evidence type="ECO:0000256" key="4">
    <source>
        <dbReference type="ARBA" id="ARBA00022833"/>
    </source>
</evidence>
<evidence type="ECO:0000256" key="1">
    <source>
        <dbReference type="ARBA" id="ARBA00022448"/>
    </source>
</evidence>
<dbReference type="PANTHER" id="PTHR38344:SF1">
    <property type="entry name" value="INORGANIC CARBON TRANSPORTER SUBUNIT DABA-RELATED"/>
    <property type="match status" value="1"/>
</dbReference>
<proteinExistence type="inferred from homology"/>
<keyword evidence="2 6" id="KW-1003">Cell membrane</keyword>
<comment type="similarity">
    <text evidence="6">Belongs to the inorganic carbon transporter (TC 9.A.2) DabA family.</text>
</comment>
<feature type="binding site" evidence="6">
    <location>
        <position position="463"/>
    </location>
    <ligand>
        <name>Zn(2+)</name>
        <dbReference type="ChEBI" id="CHEBI:29105"/>
    </ligand>
</feature>
<comment type="caution">
    <text evidence="7">The sequence shown here is derived from an EMBL/GenBank/DDBJ whole genome shotgun (WGS) entry which is preliminary data.</text>
</comment>
<gene>
    <name evidence="6" type="primary">dabA</name>
    <name evidence="7" type="ORF">JBK99_12095</name>
</gene>
<dbReference type="GO" id="GO:0005886">
    <property type="term" value="C:plasma membrane"/>
    <property type="evidence" value="ECO:0007669"/>
    <property type="project" value="UniProtKB-SubCell"/>
</dbReference>
<feature type="binding site" evidence="6">
    <location>
        <position position="283"/>
    </location>
    <ligand>
        <name>Zn(2+)</name>
        <dbReference type="ChEBI" id="CHEBI:29105"/>
    </ligand>
</feature>
<reference evidence="7" key="2">
    <citation type="submission" date="2019-09" db="EMBL/GenBank/DDBJ databases">
        <authorList>
            <consortium name="NCBI Pathogen Detection Project"/>
        </authorList>
    </citation>
    <scope>NUCLEOTIDE SEQUENCE</scope>
    <source>
        <strain evidence="7">CL18-200174</strain>
    </source>
</reference>
<name>A0AAN5TBP1_LEGPN</name>
<comment type="function">
    <text evidence="6">Part of an energy-coupled inorganic carbon pump.</text>
</comment>
<dbReference type="HAMAP" id="MF_01871">
    <property type="entry name" value="DabA"/>
    <property type="match status" value="1"/>
</dbReference>
<evidence type="ECO:0000256" key="6">
    <source>
        <dbReference type="HAMAP-Rule" id="MF_01871"/>
    </source>
</evidence>
<dbReference type="GO" id="GO:0008270">
    <property type="term" value="F:zinc ion binding"/>
    <property type="evidence" value="ECO:0007669"/>
    <property type="project" value="UniProtKB-UniRule"/>
</dbReference>
<dbReference type="AlphaFoldDB" id="A0AAN5TBP1"/>
<protein>
    <recommendedName>
        <fullName evidence="6">Probable inorganic carbon transporter subunit DabA</fullName>
    </recommendedName>
</protein>
<keyword evidence="4 6" id="KW-0862">Zinc</keyword>